<dbReference type="PROSITE" id="PS00382">
    <property type="entry name" value="CLP_PROTEASE_HIS"/>
    <property type="match status" value="1"/>
</dbReference>
<keyword evidence="4 7" id="KW-0378">Hydrolase</keyword>
<comment type="subcellular location">
    <subcellularLocation>
        <location evidence="7">Cytoplasm</location>
    </subcellularLocation>
</comment>
<dbReference type="STRING" id="927083.DB32_005250"/>
<feature type="active site" description="Nucleophile" evidence="7">
    <location>
        <position position="95"/>
    </location>
</feature>
<evidence type="ECO:0000313" key="10">
    <source>
        <dbReference type="EMBL" id="AKF08101.1"/>
    </source>
</evidence>
<evidence type="ECO:0000256" key="4">
    <source>
        <dbReference type="ARBA" id="ARBA00022801"/>
    </source>
</evidence>
<dbReference type="OrthoDB" id="9802800at2"/>
<evidence type="ECO:0000313" key="11">
    <source>
        <dbReference type="Proteomes" id="UP000034883"/>
    </source>
</evidence>
<protein>
    <recommendedName>
        <fullName evidence="7 9">ATP-dependent Clp protease proteolytic subunit</fullName>
        <ecNumber evidence="7">3.4.21.92</ecNumber>
    </recommendedName>
    <alternativeName>
        <fullName evidence="7">Endopeptidase Clp</fullName>
    </alternativeName>
</protein>
<dbReference type="Gene3D" id="3.90.226.10">
    <property type="entry name" value="2-enoyl-CoA Hydratase, Chain A, domain 1"/>
    <property type="match status" value="1"/>
</dbReference>
<name>A0A0F6YJR0_9BACT</name>
<accession>A0A0F6YJR0</accession>
<keyword evidence="11" id="KW-1185">Reference proteome</keyword>
<keyword evidence="2 7" id="KW-0963">Cytoplasm</keyword>
<comment type="catalytic activity">
    <reaction evidence="6 7 8">
        <text>Hydrolysis of proteins to small peptides in the presence of ATP and magnesium. alpha-casein is the usual test substrate. In the absence of ATP, only oligopeptides shorter than five residues are hydrolyzed (such as succinyl-Leu-Tyr-|-NHMec, and Leu-Tyr-Leu-|-Tyr-Trp, in which cleavage of the -Tyr-|-Leu- and -Tyr-|-Trp bonds also occurs).</text>
        <dbReference type="EC" id="3.4.21.92"/>
    </reaction>
</comment>
<dbReference type="InterPro" id="IPR033135">
    <property type="entry name" value="ClpP_His_AS"/>
</dbReference>
<dbReference type="RefSeq" id="WP_053235283.1">
    <property type="nucleotide sequence ID" value="NZ_CP011125.1"/>
</dbReference>
<evidence type="ECO:0000256" key="9">
    <source>
        <dbReference type="RuleBase" id="RU003567"/>
    </source>
</evidence>
<dbReference type="PRINTS" id="PR00127">
    <property type="entry name" value="CLPPROTEASEP"/>
</dbReference>
<dbReference type="EMBL" id="CP011125">
    <property type="protein sequence ID" value="AKF08101.1"/>
    <property type="molecule type" value="Genomic_DNA"/>
</dbReference>
<comment type="function">
    <text evidence="7">Cleaves peptides in various proteins in a process that requires ATP hydrolysis. Has a chymotrypsin-like activity. Plays a major role in the degradation of misfolded proteins.</text>
</comment>
<sequence>MPNDQDQTPRNDINPRIEDRLLESRTILVGEEVSDLLYRKLAAALLVLEEKDPKAPINVLINSPGGSADSGFAMYDLLKFTSCPVRTIANGLVASAAVLVFLAAPKGQRLSLPSSRFLLHQPSTVARGQSTDIDIAARQIIELRRRYNTIVSECTGKPLDTVERDSERDFWLTAPSAKEYGLVDKIITRRNELG</sequence>
<proteinExistence type="inferred from homology"/>
<keyword evidence="3 7" id="KW-0645">Protease</keyword>
<gene>
    <name evidence="7" type="primary">clpP</name>
    <name evidence="10" type="ORF">DB32_005250</name>
</gene>
<dbReference type="HAMAP" id="MF_00444">
    <property type="entry name" value="ClpP"/>
    <property type="match status" value="1"/>
</dbReference>
<dbReference type="InterPro" id="IPR023562">
    <property type="entry name" value="ClpP/TepA"/>
</dbReference>
<dbReference type="PANTHER" id="PTHR10381:SF70">
    <property type="entry name" value="ATP-DEPENDENT CLP PROTEASE PROTEOLYTIC SUBUNIT"/>
    <property type="match status" value="1"/>
</dbReference>
<dbReference type="CDD" id="cd07017">
    <property type="entry name" value="S14_ClpP_2"/>
    <property type="match status" value="1"/>
</dbReference>
<dbReference type="PANTHER" id="PTHR10381">
    <property type="entry name" value="ATP-DEPENDENT CLP PROTEASE PROTEOLYTIC SUBUNIT"/>
    <property type="match status" value="1"/>
</dbReference>
<evidence type="ECO:0000256" key="8">
    <source>
        <dbReference type="PROSITE-ProRule" id="PRU10086"/>
    </source>
</evidence>
<dbReference type="GO" id="GO:0009368">
    <property type="term" value="C:endopeptidase Clp complex"/>
    <property type="evidence" value="ECO:0007669"/>
    <property type="project" value="TreeGrafter"/>
</dbReference>
<dbReference type="KEGG" id="samy:DB32_005250"/>
<dbReference type="GO" id="GO:0006515">
    <property type="term" value="P:protein quality control for misfolded or incompletely synthesized proteins"/>
    <property type="evidence" value="ECO:0007669"/>
    <property type="project" value="TreeGrafter"/>
</dbReference>
<dbReference type="GO" id="GO:0004176">
    <property type="term" value="F:ATP-dependent peptidase activity"/>
    <property type="evidence" value="ECO:0007669"/>
    <property type="project" value="InterPro"/>
</dbReference>
<dbReference type="GO" id="GO:0004252">
    <property type="term" value="F:serine-type endopeptidase activity"/>
    <property type="evidence" value="ECO:0007669"/>
    <property type="project" value="UniProtKB-UniRule"/>
</dbReference>
<feature type="active site" evidence="7 8">
    <location>
        <position position="120"/>
    </location>
</feature>
<dbReference type="InterPro" id="IPR029045">
    <property type="entry name" value="ClpP/crotonase-like_dom_sf"/>
</dbReference>
<evidence type="ECO:0000256" key="3">
    <source>
        <dbReference type="ARBA" id="ARBA00022670"/>
    </source>
</evidence>
<comment type="similarity">
    <text evidence="1 7 9">Belongs to the peptidase S14 family.</text>
</comment>
<dbReference type="Pfam" id="PF00574">
    <property type="entry name" value="CLP_protease"/>
    <property type="match status" value="1"/>
</dbReference>
<dbReference type="InterPro" id="IPR001907">
    <property type="entry name" value="ClpP"/>
</dbReference>
<dbReference type="Proteomes" id="UP000034883">
    <property type="component" value="Chromosome"/>
</dbReference>
<dbReference type="SUPFAM" id="SSF52096">
    <property type="entry name" value="ClpP/crotonase"/>
    <property type="match status" value="1"/>
</dbReference>
<dbReference type="GO" id="GO:0005737">
    <property type="term" value="C:cytoplasm"/>
    <property type="evidence" value="ECO:0007669"/>
    <property type="project" value="UniProtKB-SubCell"/>
</dbReference>
<comment type="subunit">
    <text evidence="7">Fourteen ClpP subunits assemble into 2 heptameric rings which stack back to back to give a disk-like structure with a central cavity, resembling the structure of eukaryotic proteasomes.</text>
</comment>
<keyword evidence="5 7" id="KW-0720">Serine protease</keyword>
<evidence type="ECO:0000256" key="1">
    <source>
        <dbReference type="ARBA" id="ARBA00007039"/>
    </source>
</evidence>
<dbReference type="AlphaFoldDB" id="A0A0F6YJR0"/>
<reference evidence="10 11" key="1">
    <citation type="submission" date="2015-03" db="EMBL/GenBank/DDBJ databases">
        <title>Genome assembly of Sandaracinus amylolyticus DSM 53668.</title>
        <authorList>
            <person name="Sharma G."/>
            <person name="Subramanian S."/>
        </authorList>
    </citation>
    <scope>NUCLEOTIDE SEQUENCE [LARGE SCALE GENOMIC DNA]</scope>
    <source>
        <strain evidence="10 11">DSM 53668</strain>
    </source>
</reference>
<evidence type="ECO:0000256" key="6">
    <source>
        <dbReference type="ARBA" id="ARBA00034021"/>
    </source>
</evidence>
<evidence type="ECO:0000256" key="7">
    <source>
        <dbReference type="HAMAP-Rule" id="MF_00444"/>
    </source>
</evidence>
<organism evidence="10 11">
    <name type="scientific">Sandaracinus amylolyticus</name>
    <dbReference type="NCBI Taxonomy" id="927083"/>
    <lineage>
        <taxon>Bacteria</taxon>
        <taxon>Pseudomonadati</taxon>
        <taxon>Myxococcota</taxon>
        <taxon>Polyangia</taxon>
        <taxon>Polyangiales</taxon>
        <taxon>Sandaracinaceae</taxon>
        <taxon>Sandaracinus</taxon>
    </lineage>
</organism>
<dbReference type="GO" id="GO:0051117">
    <property type="term" value="F:ATPase binding"/>
    <property type="evidence" value="ECO:0007669"/>
    <property type="project" value="TreeGrafter"/>
</dbReference>
<dbReference type="EC" id="3.4.21.92" evidence="7"/>
<evidence type="ECO:0000256" key="2">
    <source>
        <dbReference type="ARBA" id="ARBA00022490"/>
    </source>
</evidence>
<evidence type="ECO:0000256" key="5">
    <source>
        <dbReference type="ARBA" id="ARBA00022825"/>
    </source>
</evidence>